<name>A0A8K0SWC8_9HYPO</name>
<dbReference type="Proteomes" id="UP000813444">
    <property type="component" value="Unassembled WGS sequence"/>
</dbReference>
<evidence type="ECO:0000313" key="2">
    <source>
        <dbReference type="EMBL" id="KAH7318410.1"/>
    </source>
</evidence>
<gene>
    <name evidence="2" type="ORF">B0I35DRAFT_432031</name>
</gene>
<sequence length="120" mass="12661">MQFTATFVAIVLAATGAMASAEAEAGRSYHRPSYTNNYNKGSYNNNNNQVNQQTIKCGSGSGTFCCSPSYTSKGSLNYYDCSSFVGSCNAITVCCANSAQGDSVAYQQCSGLGSVKVNWH</sequence>
<evidence type="ECO:0008006" key="4">
    <source>
        <dbReference type="Google" id="ProtNLM"/>
    </source>
</evidence>
<evidence type="ECO:0000313" key="3">
    <source>
        <dbReference type="Proteomes" id="UP000813444"/>
    </source>
</evidence>
<evidence type="ECO:0000256" key="1">
    <source>
        <dbReference type="SAM" id="SignalP"/>
    </source>
</evidence>
<feature type="signal peptide" evidence="1">
    <location>
        <begin position="1"/>
        <end position="19"/>
    </location>
</feature>
<keyword evidence="1" id="KW-0732">Signal</keyword>
<feature type="chain" id="PRO_5035482005" description="Hydrophobin" evidence="1">
    <location>
        <begin position="20"/>
        <end position="120"/>
    </location>
</feature>
<protein>
    <recommendedName>
        <fullName evidence="4">Hydrophobin</fullName>
    </recommendedName>
</protein>
<dbReference type="EMBL" id="JAGPNK010000007">
    <property type="protein sequence ID" value="KAH7318410.1"/>
    <property type="molecule type" value="Genomic_DNA"/>
</dbReference>
<accession>A0A8K0SWC8</accession>
<proteinExistence type="predicted"/>
<reference evidence="2" key="1">
    <citation type="journal article" date="2021" name="Nat. Commun.">
        <title>Genetic determinants of endophytism in the Arabidopsis root mycobiome.</title>
        <authorList>
            <person name="Mesny F."/>
            <person name="Miyauchi S."/>
            <person name="Thiergart T."/>
            <person name="Pickel B."/>
            <person name="Atanasova L."/>
            <person name="Karlsson M."/>
            <person name="Huettel B."/>
            <person name="Barry K.W."/>
            <person name="Haridas S."/>
            <person name="Chen C."/>
            <person name="Bauer D."/>
            <person name="Andreopoulos W."/>
            <person name="Pangilinan J."/>
            <person name="LaButti K."/>
            <person name="Riley R."/>
            <person name="Lipzen A."/>
            <person name="Clum A."/>
            <person name="Drula E."/>
            <person name="Henrissat B."/>
            <person name="Kohler A."/>
            <person name="Grigoriev I.V."/>
            <person name="Martin F.M."/>
            <person name="Hacquard S."/>
        </authorList>
    </citation>
    <scope>NUCLEOTIDE SEQUENCE</scope>
    <source>
        <strain evidence="2">MPI-CAGE-CH-0235</strain>
    </source>
</reference>
<keyword evidence="3" id="KW-1185">Reference proteome</keyword>
<comment type="caution">
    <text evidence="2">The sequence shown here is derived from an EMBL/GenBank/DDBJ whole genome shotgun (WGS) entry which is preliminary data.</text>
</comment>
<organism evidence="2 3">
    <name type="scientific">Stachybotrys elegans</name>
    <dbReference type="NCBI Taxonomy" id="80388"/>
    <lineage>
        <taxon>Eukaryota</taxon>
        <taxon>Fungi</taxon>
        <taxon>Dikarya</taxon>
        <taxon>Ascomycota</taxon>
        <taxon>Pezizomycotina</taxon>
        <taxon>Sordariomycetes</taxon>
        <taxon>Hypocreomycetidae</taxon>
        <taxon>Hypocreales</taxon>
        <taxon>Stachybotryaceae</taxon>
        <taxon>Stachybotrys</taxon>
    </lineage>
</organism>
<dbReference type="AlphaFoldDB" id="A0A8K0SWC8"/>